<evidence type="ECO:0000256" key="1">
    <source>
        <dbReference type="SAM" id="SignalP"/>
    </source>
</evidence>
<accession>A0AAN8MRK6</accession>
<dbReference type="EMBL" id="JAVHNR010000005">
    <property type="protein sequence ID" value="KAK6342289.1"/>
    <property type="molecule type" value="Genomic_DNA"/>
</dbReference>
<evidence type="ECO:0000313" key="3">
    <source>
        <dbReference type="Proteomes" id="UP001313282"/>
    </source>
</evidence>
<feature type="signal peptide" evidence="1">
    <location>
        <begin position="1"/>
        <end position="18"/>
    </location>
</feature>
<dbReference type="Proteomes" id="UP001313282">
    <property type="component" value="Unassembled WGS sequence"/>
</dbReference>
<keyword evidence="3" id="KW-1185">Reference proteome</keyword>
<name>A0AAN8MRK6_9PEZI</name>
<protein>
    <submittedName>
        <fullName evidence="2">Uncharacterized protein</fullName>
    </submittedName>
</protein>
<evidence type="ECO:0000313" key="2">
    <source>
        <dbReference type="EMBL" id="KAK6342289.1"/>
    </source>
</evidence>
<keyword evidence="1" id="KW-0732">Signal</keyword>
<proteinExistence type="predicted"/>
<sequence>MRVTALGFHLLGISSVLAYPFEGGARTGLGYDLVKRGPELCPALYQEGLIQFFAFPQSVFVAVTSTTRTTTRSSTASTSTLSTTTVSTTLSTTRATTTTTTRVTTSSTTTTAFQVVCPSTPPSCEANGCSGTVTPAGTGNPTCKSTNFSGCACIPSVNTPGYTCPNQSCGANNCAGSFNNNGASATRHVTQAVAQGRLIITEHTPLVKETGPLVVVTPPKAQVARVVPAGAVTAATAQAAFSVILPYPNALTCGHLVIVIQPTILAGRSRAVVLTDVTGNGTAIPVLLGVQGTLWDAAVPLLRGPVGPAVTVRVVIAITVQALSPVTTPILSVRMPTRRATVTRRTILAEIRKGAIPTGVMDNGTRAVLLAVRVISSAVAVIRRG</sequence>
<dbReference type="AlphaFoldDB" id="A0AAN8MRK6"/>
<feature type="chain" id="PRO_5042820843" evidence="1">
    <location>
        <begin position="19"/>
        <end position="385"/>
    </location>
</feature>
<organism evidence="2 3">
    <name type="scientific">Orbilia javanica</name>
    <dbReference type="NCBI Taxonomy" id="47235"/>
    <lineage>
        <taxon>Eukaryota</taxon>
        <taxon>Fungi</taxon>
        <taxon>Dikarya</taxon>
        <taxon>Ascomycota</taxon>
        <taxon>Pezizomycotina</taxon>
        <taxon>Orbiliomycetes</taxon>
        <taxon>Orbiliales</taxon>
        <taxon>Orbiliaceae</taxon>
        <taxon>Orbilia</taxon>
    </lineage>
</organism>
<reference evidence="2 3" key="1">
    <citation type="submission" date="2019-10" db="EMBL/GenBank/DDBJ databases">
        <authorList>
            <person name="Palmer J.M."/>
        </authorList>
    </citation>
    <scope>NUCLEOTIDE SEQUENCE [LARGE SCALE GENOMIC DNA]</scope>
    <source>
        <strain evidence="2 3">TWF718</strain>
    </source>
</reference>
<gene>
    <name evidence="2" type="ORF">TWF718_007692</name>
</gene>
<comment type="caution">
    <text evidence="2">The sequence shown here is derived from an EMBL/GenBank/DDBJ whole genome shotgun (WGS) entry which is preliminary data.</text>
</comment>